<reference evidence="1" key="2">
    <citation type="submission" date="2022-06" db="UniProtKB">
        <authorList>
            <consortium name="EnsemblMetazoa"/>
        </authorList>
    </citation>
    <scope>IDENTIFICATION</scope>
    <source>
        <strain evidence="1">PS312</strain>
    </source>
</reference>
<reference evidence="2" key="1">
    <citation type="journal article" date="2008" name="Nat. Genet.">
        <title>The Pristionchus pacificus genome provides a unique perspective on nematode lifestyle and parasitism.</title>
        <authorList>
            <person name="Dieterich C."/>
            <person name="Clifton S.W."/>
            <person name="Schuster L.N."/>
            <person name="Chinwalla A."/>
            <person name="Delehaunty K."/>
            <person name="Dinkelacker I."/>
            <person name="Fulton L."/>
            <person name="Fulton R."/>
            <person name="Godfrey J."/>
            <person name="Minx P."/>
            <person name="Mitreva M."/>
            <person name="Roeseler W."/>
            <person name="Tian H."/>
            <person name="Witte H."/>
            <person name="Yang S.P."/>
            <person name="Wilson R.K."/>
            <person name="Sommer R.J."/>
        </authorList>
    </citation>
    <scope>NUCLEOTIDE SEQUENCE [LARGE SCALE GENOMIC DNA]</scope>
    <source>
        <strain evidence="2">PS312</strain>
    </source>
</reference>
<evidence type="ECO:0000313" key="1">
    <source>
        <dbReference type="EnsemblMetazoa" id="PPA04309.1"/>
    </source>
</evidence>
<accession>A0A8R1U6B0</accession>
<sequence length="334" mass="36429">MLSRRSETARERANRGEARIDMADLLFTVCKRTRPGLSGLEKRCNACWAAVFVSTVAGMCFDNKSVSAPREVFKPAHTVESIGCKTACWSSVGAACLAFTYNPLSSKCALLGAVKEGICAGKGFYPYVKCAATVNCDYFGEKPASFATNGGISEFPRCHVKIHVAYEASITDVCGAPPPEIVCEHSQCFCRNPNQQLVVKAGPFTYCGVRAHCSERNMYKILSRDGSTKSLPFSISNGSHETDNPNMKAFDYHSGSAVCITIARTSYEKCMCDIPMITGGIRDGDKLCGDKKMKFWADEMGHLSLIISLQCTPDGWSDGAKIVKPEYVRCEKFA</sequence>
<proteinExistence type="predicted"/>
<gene>
    <name evidence="1" type="primary">WBGene00093863</name>
</gene>
<dbReference type="Proteomes" id="UP000005239">
    <property type="component" value="Unassembled WGS sequence"/>
</dbReference>
<name>A0A2A6B8G4_PRIPA</name>
<keyword evidence="2" id="KW-1185">Reference proteome</keyword>
<protein>
    <submittedName>
        <fullName evidence="1">Uncharacterized protein</fullName>
    </submittedName>
</protein>
<dbReference type="AlphaFoldDB" id="A0A2A6B8G4"/>
<organism evidence="1 2">
    <name type="scientific">Pristionchus pacificus</name>
    <name type="common">Parasitic nematode worm</name>
    <dbReference type="NCBI Taxonomy" id="54126"/>
    <lineage>
        <taxon>Eukaryota</taxon>
        <taxon>Metazoa</taxon>
        <taxon>Ecdysozoa</taxon>
        <taxon>Nematoda</taxon>
        <taxon>Chromadorea</taxon>
        <taxon>Rhabditida</taxon>
        <taxon>Rhabditina</taxon>
        <taxon>Diplogasteromorpha</taxon>
        <taxon>Diplogasteroidea</taxon>
        <taxon>Neodiplogasteridae</taxon>
        <taxon>Pristionchus</taxon>
    </lineage>
</organism>
<evidence type="ECO:0000313" key="2">
    <source>
        <dbReference type="Proteomes" id="UP000005239"/>
    </source>
</evidence>
<dbReference type="EnsemblMetazoa" id="PPA04309.1">
    <property type="protein sequence ID" value="PPA04309.1"/>
    <property type="gene ID" value="WBGene00093863"/>
</dbReference>
<accession>A0A2A6B8G4</accession>